<evidence type="ECO:0000313" key="2">
    <source>
        <dbReference type="EMBL" id="CDF29721.1"/>
    </source>
</evidence>
<dbReference type="AlphaFoldDB" id="R7PYC5"/>
<reference evidence="2" key="1">
    <citation type="submission" date="2012-11" db="EMBL/GenBank/DDBJ databases">
        <title>Dependencies among metagenomic species, viruses, plasmids and units of genetic variation.</title>
        <authorList>
            <person name="Nielsen H.B."/>
            <person name="Almeida M."/>
            <person name="Juncker A.S."/>
            <person name="Rasmussen S."/>
            <person name="Li J."/>
            <person name="Sunagawa S."/>
            <person name="Plichta D."/>
            <person name="Gautier L."/>
            <person name="Le Chatelier E."/>
            <person name="Peletier E."/>
            <person name="Bonde I."/>
            <person name="Nielsen T."/>
            <person name="Manichanh C."/>
            <person name="Arumugam M."/>
            <person name="Batto J."/>
            <person name="Santos M.B.Q.D."/>
            <person name="Blom N."/>
            <person name="Borruel N."/>
            <person name="Burgdorf K.S."/>
            <person name="Boumezbeur F."/>
            <person name="Casellas F."/>
            <person name="Dore J."/>
            <person name="Guarner F."/>
            <person name="Hansen T."/>
            <person name="Hildebrand F."/>
            <person name="Kaas R.S."/>
            <person name="Kennedy S."/>
            <person name="Kristiansen K."/>
            <person name="Kultima J.R."/>
            <person name="Leonard P."/>
            <person name="Levenez F."/>
            <person name="Lund O."/>
            <person name="Moumen B."/>
            <person name="Le Paslier D."/>
            <person name="Pons N."/>
            <person name="Pedersen O."/>
            <person name="Prifti E."/>
            <person name="Qin J."/>
            <person name="Raes J."/>
            <person name="Tap J."/>
            <person name="Tims S."/>
            <person name="Ussery D.W."/>
            <person name="Yamada T."/>
            <person name="MetaHit consortium"/>
            <person name="Renault P."/>
            <person name="Sicheritz-Ponten T."/>
            <person name="Bork P."/>
            <person name="Wang J."/>
            <person name="Brunak S."/>
            <person name="Ehrlich S.D."/>
        </authorList>
    </citation>
    <scope>NUCLEOTIDE SEQUENCE [LARGE SCALE GENOMIC DNA]</scope>
</reference>
<accession>R7PYC5</accession>
<comment type="caution">
    <text evidence="2">The sequence shown here is derived from an EMBL/GenBank/DDBJ whole genome shotgun (WGS) entry which is preliminary data.</text>
</comment>
<feature type="domain" description="DUF2264" evidence="1">
    <location>
        <begin position="15"/>
        <end position="372"/>
    </location>
</feature>
<name>R7PYC5_METSM</name>
<dbReference type="InterPro" id="IPR049349">
    <property type="entry name" value="DUF2264_N"/>
</dbReference>
<dbReference type="PANTHER" id="PTHR35339">
    <property type="entry name" value="LINALOOL DEHYDRATASE_ISOMERASE DOMAIN-CONTAINING PROTEIN"/>
    <property type="match status" value="1"/>
</dbReference>
<dbReference type="EMBL" id="CBKP010000047">
    <property type="protein sequence ID" value="CDF29721.1"/>
    <property type="molecule type" value="Genomic_DNA"/>
</dbReference>
<gene>
    <name evidence="2" type="ORF">BN522_01568</name>
</gene>
<dbReference type="PIRSF" id="PIRSF014753">
    <property type="entry name" value="UCP014753"/>
    <property type="match status" value="1"/>
</dbReference>
<sequence length="391" mass="44891">MRFFSKNNSLESKNDRQLWVNVLSKIANPVLTNMASGTLKKNMPVEYVKKDRAKFAHLEAVGRLICGISPWLELGPDNSDEGKLRSHYIDLTTRGLVNVCNPQSKDYLIFDEPYQPLVDAAHLAEGLIRSKTQIWNRIESDGQHMILDALKKTRSIEPWINNWVLFPSMIEAFILDITGECDFERLTRGIYLYRDQWYCGDGQYGDGPDFHMDYYNSYVIHPMLTDTLMIMRKYNIEGHEFLDAHLNRLSRYATQLERLISPEGTYPVVGRSMLYRTAVFQALGQACLFEKLPENVSPEQVRCGLTAVIKRQFGDNSNFDKNGWLRFGFNGKQVGVAEDYSNTGSLYLCTTGFLPLGLPENHKFWAGSAKQWTSLKAWMGKDIDSDMYIRE</sequence>
<protein>
    <recommendedName>
        <fullName evidence="1">DUF2264 domain-containing protein</fullName>
    </recommendedName>
</protein>
<dbReference type="PANTHER" id="PTHR35339:SF3">
    <property type="entry name" value="DUF2264 DOMAIN-CONTAINING PROTEIN"/>
    <property type="match status" value="1"/>
</dbReference>
<dbReference type="InterPro" id="IPR016624">
    <property type="entry name" value="UCP014753"/>
</dbReference>
<dbReference type="Pfam" id="PF10022">
    <property type="entry name" value="DUF2264"/>
    <property type="match status" value="1"/>
</dbReference>
<proteinExistence type="predicted"/>
<dbReference type="Proteomes" id="UP000018189">
    <property type="component" value="Unassembled WGS sequence"/>
</dbReference>
<organism evidence="2">
    <name type="scientific">Methanobrevibacter smithii CAG:186</name>
    <dbReference type="NCBI Taxonomy" id="1263088"/>
    <lineage>
        <taxon>Archaea</taxon>
        <taxon>Methanobacteriati</taxon>
        <taxon>Methanobacteriota</taxon>
        <taxon>Methanomada group</taxon>
        <taxon>Methanobacteria</taxon>
        <taxon>Methanobacteriales</taxon>
        <taxon>Methanobacteriaceae</taxon>
        <taxon>Methanobrevibacter</taxon>
    </lineage>
</organism>
<evidence type="ECO:0000259" key="1">
    <source>
        <dbReference type="Pfam" id="PF10022"/>
    </source>
</evidence>